<proteinExistence type="predicted"/>
<dbReference type="AlphaFoldDB" id="A0A2R6AF82"/>
<dbReference type="PANTHER" id="PTHR34203:SF15">
    <property type="entry name" value="SLL1173 PROTEIN"/>
    <property type="match status" value="1"/>
</dbReference>
<evidence type="ECO:0008006" key="3">
    <source>
        <dbReference type="Google" id="ProtNLM"/>
    </source>
</evidence>
<gene>
    <name evidence="1" type="ORF">B9Q03_12620</name>
</gene>
<dbReference type="NCBIfam" id="TIGR01444">
    <property type="entry name" value="fkbM_fam"/>
    <property type="match status" value="1"/>
</dbReference>
<dbReference type="CDD" id="cd02440">
    <property type="entry name" value="AdoMet_MTases"/>
    <property type="match status" value="1"/>
</dbReference>
<dbReference type="InterPro" id="IPR029063">
    <property type="entry name" value="SAM-dependent_MTases_sf"/>
</dbReference>
<protein>
    <recommendedName>
        <fullName evidence="3">Methyltransferase FkbM domain-containing protein</fullName>
    </recommendedName>
</protein>
<dbReference type="SUPFAM" id="SSF53335">
    <property type="entry name" value="S-adenosyl-L-methionine-dependent methyltransferases"/>
    <property type="match status" value="1"/>
</dbReference>
<organism evidence="1 2">
    <name type="scientific">Candidatus Marsarchaeota G2 archaeon OSP_D</name>
    <dbReference type="NCBI Taxonomy" id="1978157"/>
    <lineage>
        <taxon>Archaea</taxon>
        <taxon>Candidatus Marsarchaeota</taxon>
        <taxon>Candidatus Marsarchaeota group 2</taxon>
    </lineage>
</organism>
<dbReference type="Proteomes" id="UP000240322">
    <property type="component" value="Unassembled WGS sequence"/>
</dbReference>
<reference evidence="1 2" key="1">
    <citation type="submission" date="2017-04" db="EMBL/GenBank/DDBJ databases">
        <title>Novel microbial lineages endemic to geothermal iron-oxide mats fill important gaps in the evolutionary history of Archaea.</title>
        <authorList>
            <person name="Jay Z.J."/>
            <person name="Beam J.P."/>
            <person name="Dlakic M."/>
            <person name="Rusch D.B."/>
            <person name="Kozubal M.A."/>
            <person name="Inskeep W.P."/>
        </authorList>
    </citation>
    <scope>NUCLEOTIDE SEQUENCE [LARGE SCALE GENOMIC DNA]</scope>
    <source>
        <strain evidence="1">OSP_D</strain>
    </source>
</reference>
<dbReference type="InterPro" id="IPR052514">
    <property type="entry name" value="SAM-dependent_MTase"/>
</dbReference>
<comment type="caution">
    <text evidence="1">The sequence shown here is derived from an EMBL/GenBank/DDBJ whole genome shotgun (WGS) entry which is preliminary data.</text>
</comment>
<accession>A0A2R6AF82</accession>
<name>A0A2R6AF82_9ARCH</name>
<evidence type="ECO:0000313" key="1">
    <source>
        <dbReference type="EMBL" id="PSN85030.1"/>
    </source>
</evidence>
<dbReference type="PANTHER" id="PTHR34203">
    <property type="entry name" value="METHYLTRANSFERASE, FKBM FAMILY PROTEIN"/>
    <property type="match status" value="1"/>
</dbReference>
<dbReference type="InterPro" id="IPR006342">
    <property type="entry name" value="FkbM_mtfrase"/>
</dbReference>
<dbReference type="EMBL" id="NEXE01000258">
    <property type="protein sequence ID" value="PSN85030.1"/>
    <property type="molecule type" value="Genomic_DNA"/>
</dbReference>
<dbReference type="Gene3D" id="3.40.50.150">
    <property type="entry name" value="Vaccinia Virus protein VP39"/>
    <property type="match status" value="1"/>
</dbReference>
<evidence type="ECO:0000313" key="2">
    <source>
        <dbReference type="Proteomes" id="UP000240322"/>
    </source>
</evidence>
<sequence length="234" mass="27141">MYSTTFINWPSVMLRMYFGKSEIVCKLRNGQIRRMSPEEIQRIKGLKLINLEDDFVEFMYLKRLRFYGWKIGWFDCFWDYDYDFRGKTVLDVGASIGESAVLFSLKRAVRIIAVEPDKNKVELMRLNLDLNGVTNVEIVDKGVSSSNSEASVTLSRLIHEYGPIDFLKVDCDGCEGEISEEIQGVPEVLIEWESNSMRKVLRDLRRNGYILSVIQNQWNRLGLVYGRLPKVSKC</sequence>